<evidence type="ECO:0000256" key="2">
    <source>
        <dbReference type="SAM" id="Phobius"/>
    </source>
</evidence>
<proteinExistence type="predicted"/>
<feature type="region of interest" description="Disordered" evidence="1">
    <location>
        <begin position="36"/>
        <end position="59"/>
    </location>
</feature>
<evidence type="ECO:0000256" key="1">
    <source>
        <dbReference type="SAM" id="MobiDB-lite"/>
    </source>
</evidence>
<dbReference type="GeneID" id="95982046"/>
<comment type="caution">
    <text evidence="4">The sequence shown here is derived from an EMBL/GenBank/DDBJ whole genome shotgun (WGS) entry which is preliminary data.</text>
</comment>
<organism evidence="4 5">
    <name type="scientific">Vanrija albida</name>
    <dbReference type="NCBI Taxonomy" id="181172"/>
    <lineage>
        <taxon>Eukaryota</taxon>
        <taxon>Fungi</taxon>
        <taxon>Dikarya</taxon>
        <taxon>Basidiomycota</taxon>
        <taxon>Agaricomycotina</taxon>
        <taxon>Tremellomycetes</taxon>
        <taxon>Trichosporonales</taxon>
        <taxon>Trichosporonaceae</taxon>
        <taxon>Vanrija</taxon>
    </lineage>
</organism>
<feature type="transmembrane region" description="Helical" evidence="2">
    <location>
        <begin position="455"/>
        <end position="479"/>
    </location>
</feature>
<reference evidence="4 5" key="1">
    <citation type="submission" date="2023-08" db="EMBL/GenBank/DDBJ databases">
        <title>Annotated Genome Sequence of Vanrija albida AlHP1.</title>
        <authorList>
            <person name="Herzog R."/>
        </authorList>
    </citation>
    <scope>NUCLEOTIDE SEQUENCE [LARGE SCALE GENOMIC DNA]</scope>
    <source>
        <strain evidence="4 5">AlHP1</strain>
    </source>
</reference>
<dbReference type="Proteomes" id="UP001565368">
    <property type="component" value="Unassembled WGS sequence"/>
</dbReference>
<evidence type="ECO:0008006" key="6">
    <source>
        <dbReference type="Google" id="ProtNLM"/>
    </source>
</evidence>
<feature type="signal peptide" evidence="3">
    <location>
        <begin position="1"/>
        <end position="26"/>
    </location>
</feature>
<keyword evidence="3" id="KW-0732">Signal</keyword>
<keyword evidence="2" id="KW-0472">Membrane</keyword>
<accession>A0ABR3QEX0</accession>
<dbReference type="RefSeq" id="XP_069213192.1">
    <property type="nucleotide sequence ID" value="XM_069349648.1"/>
</dbReference>
<dbReference type="EMBL" id="JBBXJM010000001">
    <property type="protein sequence ID" value="KAL1413248.1"/>
    <property type="molecule type" value="Genomic_DNA"/>
</dbReference>
<name>A0ABR3QEX0_9TREE</name>
<sequence>MPRPTSFVAAVAALAAVCGYLPQTFAQDESSSSSEVVSSSEAAPSASSTASANSSEPTAAWYPSGPAGAQYVVDLEPNLKFNVSIPTENGMFVYAPDSMYNYNLTAMATYTAWNVTYDGTAANGETGVGEVSRGIWAYNASTLNSTAFSPAVYEEYGTEVDTLRTVFNAGFIGNRIIIHGTIDQLGGNENPMNLSCYHFVAGLGSDKPPEPVVMTPRVERDGTVGGENGTIFDTGFMAWGSYNIHARLYAGRLRITGYTVFTGLASEAPSMDKVVQDMQPFVVDGWANPAFETEGNWTVSTNTSGNQTHALNNYTALATTDGNITIPIPANTSFIQLVGVMGPSNTEFSLHWDPYPPARQMNYTLSHGAYSPYRNLGLLYAAPLNPNVTYSVKVVPGVSKYNATGAVTSYERGGIELQAAVFMSNKAIPNATEPETAPAASSSTPPPVTHRTRKWLWPVVGVCIGLGVILLALLAFLVFRCCRRSRKPSPIVSDPTPFEIEPKGEGSSTSGDEETRLTQPAPDAMGYMSPNHRAQVTAAKAHEAAQGRVRASGGGAPPPSAFVHHSRGPPSAVPSSVLDPMQSVNLNVPHTPGPTSTVASSVLLPVIPGIGQDSHRSYRGEGSVAASSSLEPDMPELRSGGSTSTPSSSNTWFNELDSSSAGGSGSSHPFLANNKPRNPVSENTFPPVEEYTQEEDAGVVESTIVPPSYNPSWAPPTPLAEEEAYGAGQGAAENESEDGITHAR</sequence>
<feature type="compositionally biased region" description="Low complexity" evidence="1">
    <location>
        <begin position="639"/>
        <end position="649"/>
    </location>
</feature>
<evidence type="ECO:0000256" key="3">
    <source>
        <dbReference type="SAM" id="SignalP"/>
    </source>
</evidence>
<feature type="region of interest" description="Disordered" evidence="1">
    <location>
        <begin position="611"/>
        <end position="744"/>
    </location>
</feature>
<keyword evidence="2" id="KW-1133">Transmembrane helix</keyword>
<feature type="region of interest" description="Disordered" evidence="1">
    <location>
        <begin position="543"/>
        <end position="574"/>
    </location>
</feature>
<keyword evidence="5" id="KW-1185">Reference proteome</keyword>
<feature type="region of interest" description="Disordered" evidence="1">
    <location>
        <begin position="490"/>
        <end position="528"/>
    </location>
</feature>
<keyword evidence="2" id="KW-0812">Transmembrane</keyword>
<protein>
    <recommendedName>
        <fullName evidence="6">Fibronectin type-III domain-containing protein</fullName>
    </recommendedName>
</protein>
<evidence type="ECO:0000313" key="5">
    <source>
        <dbReference type="Proteomes" id="UP001565368"/>
    </source>
</evidence>
<feature type="chain" id="PRO_5046738732" description="Fibronectin type-III domain-containing protein" evidence="3">
    <location>
        <begin position="27"/>
        <end position="744"/>
    </location>
</feature>
<gene>
    <name evidence="4" type="ORF">Q8F55_001003</name>
</gene>
<evidence type="ECO:0000313" key="4">
    <source>
        <dbReference type="EMBL" id="KAL1413248.1"/>
    </source>
</evidence>